<protein>
    <submittedName>
        <fullName evidence="1">Uncharacterized protein</fullName>
    </submittedName>
</protein>
<dbReference type="InParanoid" id="S7WAC0"/>
<accession>S7WAC0</accession>
<gene>
    <name evidence="1" type="ORF">SLOPH_1722</name>
</gene>
<reference evidence="2" key="1">
    <citation type="journal article" date="2013" name="PLoS Genet.">
        <title>The genome of Spraguea lophii and the basis of host-microsporidian interactions.</title>
        <authorList>
            <person name="Campbell S.E."/>
            <person name="Williams T.A."/>
            <person name="Yousuf A."/>
            <person name="Soanes D.M."/>
            <person name="Paszkiewicz K.H."/>
            <person name="Williams B.A.P."/>
        </authorList>
    </citation>
    <scope>NUCLEOTIDE SEQUENCE [LARGE SCALE GENOMIC DNA]</scope>
    <source>
        <strain evidence="2">42_110</strain>
    </source>
</reference>
<dbReference type="AlphaFoldDB" id="S7WAC0"/>
<dbReference type="HOGENOM" id="CLU_1278360_0_0_1"/>
<name>S7WAC0_SPRLO</name>
<keyword evidence="2" id="KW-1185">Reference proteome</keyword>
<dbReference type="OrthoDB" id="10645369at2759"/>
<organism evidence="1 2">
    <name type="scientific">Spraguea lophii (strain 42_110)</name>
    <name type="common">Microsporidian parasite</name>
    <dbReference type="NCBI Taxonomy" id="1358809"/>
    <lineage>
        <taxon>Eukaryota</taxon>
        <taxon>Fungi</taxon>
        <taxon>Fungi incertae sedis</taxon>
        <taxon>Microsporidia</taxon>
        <taxon>Spragueidae</taxon>
        <taxon>Spraguea</taxon>
    </lineage>
</organism>
<sequence length="216" mass="26331">MKLTYEEKDIYIIKSKNLPKYIIGEDDAYMITSDNENTKGYKIKSSSFSNTILIKDKNKIYKVKKLYELEDINIDLSQFLFNLEQSTLDKIHYYTFDEIECKYGLSHHQIYELSKKYRFVIKENMFFILKYNVILEILTYYDSILKLGDNIDEEMDIYPEFVKQWVKKYYNEKELVVYEQIVNFLQNKYGEYNNLLEYDFILDYIKNKIQRDKCKQ</sequence>
<dbReference type="VEuPathDB" id="MicrosporidiaDB:SLOPH_1722"/>
<evidence type="ECO:0000313" key="2">
    <source>
        <dbReference type="Proteomes" id="UP000014978"/>
    </source>
</evidence>
<dbReference type="Proteomes" id="UP000014978">
    <property type="component" value="Unassembled WGS sequence"/>
</dbReference>
<comment type="caution">
    <text evidence="1">The sequence shown here is derived from an EMBL/GenBank/DDBJ whole genome shotgun (WGS) entry which is preliminary data.</text>
</comment>
<dbReference type="EMBL" id="ATCN01000611">
    <property type="protein sequence ID" value="EPR78692.1"/>
    <property type="molecule type" value="Genomic_DNA"/>
</dbReference>
<proteinExistence type="predicted"/>
<evidence type="ECO:0000313" key="1">
    <source>
        <dbReference type="EMBL" id="EPR78692.1"/>
    </source>
</evidence>